<evidence type="ECO:0000313" key="2">
    <source>
        <dbReference type="Proteomes" id="UP000288812"/>
    </source>
</evidence>
<dbReference type="InterPro" id="IPR015867">
    <property type="entry name" value="N-reg_PII/ATP_PRibTrfase_C"/>
</dbReference>
<dbReference type="EMBL" id="RLIH01000020">
    <property type="protein sequence ID" value="RVU53925.1"/>
    <property type="molecule type" value="Genomic_DNA"/>
</dbReference>
<dbReference type="InterPro" id="IPR011322">
    <property type="entry name" value="N-reg_PII-like_a/b"/>
</dbReference>
<dbReference type="AlphaFoldDB" id="A0A437S4G3"/>
<comment type="caution">
    <text evidence="1">The sequence shown here is derived from an EMBL/GenBank/DDBJ whole genome shotgun (WGS) entry which is preliminary data.</text>
</comment>
<sequence length="108" mass="11924">MKLVISIVQDVDAETLIEELTKENFRVTKMSSSGGFLKSGNTTLLCGVDDEDVNRLFSIIKNNCKTREVTKIVQTMNIPGQAIIPTPICVKVGGAIAFVLDVEDFKRY</sequence>
<dbReference type="OrthoDB" id="9794275at2"/>
<dbReference type="SUPFAM" id="SSF54913">
    <property type="entry name" value="GlnB-like"/>
    <property type="match status" value="1"/>
</dbReference>
<protein>
    <recommendedName>
        <fullName evidence="3">Transcriptional regulator</fullName>
    </recommendedName>
</protein>
<gene>
    <name evidence="1" type="ORF">EF514_10135</name>
</gene>
<dbReference type="PANTHER" id="PTHR38456:SF1">
    <property type="entry name" value="CYCLIC DI-AMP RECEPTOR A"/>
    <property type="match status" value="1"/>
</dbReference>
<dbReference type="Pfam" id="PF06153">
    <property type="entry name" value="CdAMP_rec"/>
    <property type="match status" value="1"/>
</dbReference>
<evidence type="ECO:0008006" key="3">
    <source>
        <dbReference type="Google" id="ProtNLM"/>
    </source>
</evidence>
<accession>A0A437S4G3</accession>
<dbReference type="Proteomes" id="UP000288812">
    <property type="component" value="Unassembled WGS sequence"/>
</dbReference>
<dbReference type="Gene3D" id="3.30.70.120">
    <property type="match status" value="1"/>
</dbReference>
<keyword evidence="2" id="KW-1185">Reference proteome</keyword>
<proteinExistence type="predicted"/>
<organism evidence="1 2">
    <name type="scientific">Anaerosphaera multitolerans</name>
    <dbReference type="NCBI Taxonomy" id="2487351"/>
    <lineage>
        <taxon>Bacteria</taxon>
        <taxon>Bacillati</taxon>
        <taxon>Bacillota</taxon>
        <taxon>Tissierellia</taxon>
        <taxon>Tissierellales</taxon>
        <taxon>Peptoniphilaceae</taxon>
        <taxon>Anaerosphaera</taxon>
    </lineage>
</organism>
<dbReference type="InterPro" id="IPR010375">
    <property type="entry name" value="CdAMP_rec"/>
</dbReference>
<name>A0A437S4G3_9FIRM</name>
<reference evidence="1 2" key="1">
    <citation type="submission" date="2018-11" db="EMBL/GenBank/DDBJ databases">
        <title>Genome sequencing and assembly of Anaerosphaera sp. nov., GS7-6-2.</title>
        <authorList>
            <person name="Rettenmaier R."/>
            <person name="Liebl W."/>
            <person name="Zverlov V."/>
        </authorList>
    </citation>
    <scope>NUCLEOTIDE SEQUENCE [LARGE SCALE GENOMIC DNA]</scope>
    <source>
        <strain evidence="1 2">GS7-6-2</strain>
    </source>
</reference>
<dbReference type="RefSeq" id="WP_127725330.1">
    <property type="nucleotide sequence ID" value="NZ_RLIH01000020.1"/>
</dbReference>
<dbReference type="PANTHER" id="PTHR38456">
    <property type="entry name" value="CYCLIC DI-AMP RECEPTOR A"/>
    <property type="match status" value="1"/>
</dbReference>
<evidence type="ECO:0000313" key="1">
    <source>
        <dbReference type="EMBL" id="RVU53925.1"/>
    </source>
</evidence>